<dbReference type="InterPro" id="IPR031941">
    <property type="entry name" value="DUF4773"/>
</dbReference>
<reference evidence="3 4" key="1">
    <citation type="submission" date="2022-05" db="EMBL/GenBank/DDBJ databases">
        <authorList>
            <consortium name="Genoscope - CEA"/>
            <person name="William W."/>
        </authorList>
    </citation>
    <scope>NUCLEOTIDE SEQUENCE [LARGE SCALE GENOMIC DNA]</scope>
</reference>
<sequence length="299" mass="33372">MKFFLICALAVAFFSISSGAPASREYDEIDLIESAMKHSPLHHHHHNHTNCIKKCQENSCSCCMENLWGHQVCMFTTFTPFPLGVEFSLTWGEKNHFKVTATDLHPSPICFKPGKTGKFVKICIDITQISFERGHAGGCFGVTTEPIPIKFTLACLYMGPGPDRQENPRTVKADRVPAVPLELAMDPKYVMDAIPAIPAVRAMPLRPAQQEDYKSYVDRIPAMPLEPTVQKDPKYVMDAMPGVPAMSLKAVQEEDYESIVDRVQAMPLEPTLQKDPKYVMDVIPASLVDYQDILSATLN</sequence>
<organism evidence="3 4">
    <name type="scientific">Porites evermanni</name>
    <dbReference type="NCBI Taxonomy" id="104178"/>
    <lineage>
        <taxon>Eukaryota</taxon>
        <taxon>Metazoa</taxon>
        <taxon>Cnidaria</taxon>
        <taxon>Anthozoa</taxon>
        <taxon>Hexacorallia</taxon>
        <taxon>Scleractinia</taxon>
        <taxon>Fungiina</taxon>
        <taxon>Poritidae</taxon>
        <taxon>Porites</taxon>
    </lineage>
</organism>
<name>A0ABN8SGR1_9CNID</name>
<evidence type="ECO:0000313" key="3">
    <source>
        <dbReference type="EMBL" id="CAH3190825.1"/>
    </source>
</evidence>
<dbReference type="EMBL" id="CALNXI010002802">
    <property type="protein sequence ID" value="CAH3190825.1"/>
    <property type="molecule type" value="Genomic_DNA"/>
</dbReference>
<evidence type="ECO:0000313" key="4">
    <source>
        <dbReference type="Proteomes" id="UP001159427"/>
    </source>
</evidence>
<evidence type="ECO:0000256" key="1">
    <source>
        <dbReference type="SAM" id="SignalP"/>
    </source>
</evidence>
<keyword evidence="4" id="KW-1185">Reference proteome</keyword>
<feature type="domain" description="DUF4773" evidence="2">
    <location>
        <begin position="54"/>
        <end position="159"/>
    </location>
</feature>
<feature type="chain" id="PRO_5045431058" description="DUF4773 domain-containing protein" evidence="1">
    <location>
        <begin position="20"/>
        <end position="299"/>
    </location>
</feature>
<gene>
    <name evidence="3" type="ORF">PEVE_00020946</name>
</gene>
<protein>
    <recommendedName>
        <fullName evidence="2">DUF4773 domain-containing protein</fullName>
    </recommendedName>
</protein>
<proteinExistence type="predicted"/>
<evidence type="ECO:0000259" key="2">
    <source>
        <dbReference type="Pfam" id="PF15998"/>
    </source>
</evidence>
<keyword evidence="1" id="KW-0732">Signal</keyword>
<feature type="signal peptide" evidence="1">
    <location>
        <begin position="1"/>
        <end position="19"/>
    </location>
</feature>
<comment type="caution">
    <text evidence="3">The sequence shown here is derived from an EMBL/GenBank/DDBJ whole genome shotgun (WGS) entry which is preliminary data.</text>
</comment>
<accession>A0ABN8SGR1</accession>
<dbReference type="Proteomes" id="UP001159427">
    <property type="component" value="Unassembled WGS sequence"/>
</dbReference>
<dbReference type="Pfam" id="PF15998">
    <property type="entry name" value="DUF4773"/>
    <property type="match status" value="1"/>
</dbReference>